<dbReference type="Gene3D" id="1.25.40.20">
    <property type="entry name" value="Ankyrin repeat-containing domain"/>
    <property type="match status" value="1"/>
</dbReference>
<feature type="region of interest" description="Disordered" evidence="1">
    <location>
        <begin position="721"/>
        <end position="745"/>
    </location>
</feature>
<dbReference type="RefSeq" id="XP_066914794.1">
    <property type="nucleotide sequence ID" value="XM_067058693.1"/>
</dbReference>
<name>A0A7M5X919_9CNID</name>
<dbReference type="PROSITE" id="PS50053">
    <property type="entry name" value="UBIQUITIN_2"/>
    <property type="match status" value="1"/>
</dbReference>
<feature type="compositionally biased region" description="Polar residues" evidence="1">
    <location>
        <begin position="267"/>
        <end position="276"/>
    </location>
</feature>
<protein>
    <recommendedName>
        <fullName evidence="2">Ubiquitin-like domain-containing protein</fullName>
    </recommendedName>
</protein>
<evidence type="ECO:0000256" key="1">
    <source>
        <dbReference type="SAM" id="MobiDB-lite"/>
    </source>
</evidence>
<feature type="compositionally biased region" description="Polar residues" evidence="1">
    <location>
        <begin position="397"/>
        <end position="426"/>
    </location>
</feature>
<dbReference type="AlphaFoldDB" id="A0A7M5X919"/>
<evidence type="ECO:0000313" key="4">
    <source>
        <dbReference type="Proteomes" id="UP000594262"/>
    </source>
</evidence>
<dbReference type="OrthoDB" id="5990183at2759"/>
<evidence type="ECO:0000313" key="3">
    <source>
        <dbReference type="EnsemblMetazoa" id="CLYHEMP019477.1"/>
    </source>
</evidence>
<dbReference type="InterPro" id="IPR029071">
    <property type="entry name" value="Ubiquitin-like_domsf"/>
</dbReference>
<feature type="compositionally biased region" description="Polar residues" evidence="1">
    <location>
        <begin position="332"/>
        <end position="345"/>
    </location>
</feature>
<dbReference type="EnsemblMetazoa" id="CLYHEMT019477.1">
    <property type="protein sequence ID" value="CLYHEMP019477.1"/>
    <property type="gene ID" value="CLYHEMG019477"/>
</dbReference>
<feature type="compositionally biased region" description="Basic and acidic residues" evidence="1">
    <location>
        <begin position="635"/>
        <end position="648"/>
    </location>
</feature>
<sequence>MSLQVLLPTGVTEHVECSILLSSHNLKINVEKITGIPYELQKIGYNGRYLDNNRCLADQGVPPGAVLKLEVDMWWNKLISLALQGNTTSLGRRVSMPMQQIGAGNRILSTLLICATSGNPKGIDNMLVLHKDFDLASSTKVTGRTILHAAVLSGSLKCVEEIKKYAGLKFEQLLYLKDKAGQTPLDGLSINDSRMLNYVNKFLSSPINMDQLKNNENRDNRNKENTFIVEPSIREIKERNGVKQQEIEETHIEDIPRLDRDKENTNPERVTNTVNQQTSMVSVAPIIIEQTETGRTMKIGESKPVSNNPSNHLPMIPQANVQKYSPRPARKASQSSYVPTISNKQPRPPSQEKKQRPVAGKMMESNLRKFSAANRPRFVPDQHFKSPPQIKHPVLNTRPSDQRPSSPGNQQNHLNVHLTLASQRPTSPGPKGAGVGEEKKVRRISLIKSPRPLSPNPHGMSAVGAIAEQPEDEEKPVVIEIEEERINKPWNNWIKAVTVEADTDVESGGERPMTPDPEGGSSNSTLQVQQQGNARKKSFDRWVQEKAQEEQEKELQKMREAYEKEREEEEKKASHHGKSFDDWMREKEERARQEKEKHEQEQKEKERKEAEEKAKQQGKSFEKWVKEKAEYDRLLKQQHEQDAKENQKQQKTLKGKTFEDWQKEMEVKRKQDIEEKKTKETKEKEKQEEAKVRRRKESSAKFQQWLLDKEKLALEKEMQELKKRKVSTAKNATRKASTMKKPAPK</sequence>
<feature type="compositionally biased region" description="Basic and acidic residues" evidence="1">
    <location>
        <begin position="240"/>
        <end position="266"/>
    </location>
</feature>
<feature type="domain" description="Ubiquitin-like" evidence="2">
    <location>
        <begin position="1"/>
        <end position="73"/>
    </location>
</feature>
<dbReference type="InterPro" id="IPR000626">
    <property type="entry name" value="Ubiquitin-like_dom"/>
</dbReference>
<dbReference type="GeneID" id="136801995"/>
<dbReference type="Proteomes" id="UP000594262">
    <property type="component" value="Unplaced"/>
</dbReference>
<keyword evidence="4" id="KW-1185">Reference proteome</keyword>
<proteinExistence type="predicted"/>
<accession>A0A7M5X919</accession>
<feature type="region of interest" description="Disordered" evidence="1">
    <location>
        <begin position="292"/>
        <end position="359"/>
    </location>
</feature>
<organism evidence="3 4">
    <name type="scientific">Clytia hemisphaerica</name>
    <dbReference type="NCBI Taxonomy" id="252671"/>
    <lineage>
        <taxon>Eukaryota</taxon>
        <taxon>Metazoa</taxon>
        <taxon>Cnidaria</taxon>
        <taxon>Hydrozoa</taxon>
        <taxon>Hydroidolina</taxon>
        <taxon>Leptothecata</taxon>
        <taxon>Obeliida</taxon>
        <taxon>Clytiidae</taxon>
        <taxon>Clytia</taxon>
    </lineage>
</organism>
<dbReference type="SUPFAM" id="SSF54236">
    <property type="entry name" value="Ubiquitin-like"/>
    <property type="match status" value="1"/>
</dbReference>
<feature type="compositionally biased region" description="Polar residues" evidence="1">
    <location>
        <begin position="520"/>
        <end position="533"/>
    </location>
</feature>
<feature type="compositionally biased region" description="Basic and acidic residues" evidence="1">
    <location>
        <begin position="656"/>
        <end position="691"/>
    </location>
</feature>
<reference evidence="3" key="1">
    <citation type="submission" date="2021-01" db="UniProtKB">
        <authorList>
            <consortium name="EnsemblMetazoa"/>
        </authorList>
    </citation>
    <scope>IDENTIFICATION</scope>
</reference>
<dbReference type="InterPro" id="IPR036770">
    <property type="entry name" value="Ankyrin_rpt-contain_sf"/>
</dbReference>
<dbReference type="Gene3D" id="3.10.20.90">
    <property type="entry name" value="Phosphatidylinositol 3-kinase Catalytic Subunit, Chain A, domain 1"/>
    <property type="match status" value="1"/>
</dbReference>
<feature type="compositionally biased region" description="Basic and acidic residues" evidence="1">
    <location>
        <begin position="537"/>
        <end position="622"/>
    </location>
</feature>
<dbReference type="CDD" id="cd17039">
    <property type="entry name" value="Ubl_ubiquitin_like"/>
    <property type="match status" value="1"/>
</dbReference>
<evidence type="ECO:0000259" key="2">
    <source>
        <dbReference type="PROSITE" id="PS50053"/>
    </source>
</evidence>
<feature type="region of interest" description="Disordered" evidence="1">
    <location>
        <begin position="371"/>
        <end position="474"/>
    </location>
</feature>
<feature type="region of interest" description="Disordered" evidence="1">
    <location>
        <begin position="501"/>
        <end position="622"/>
    </location>
</feature>
<feature type="region of interest" description="Disordered" evidence="1">
    <location>
        <begin position="240"/>
        <end position="276"/>
    </location>
</feature>
<dbReference type="SUPFAM" id="SSF48403">
    <property type="entry name" value="Ankyrin repeat"/>
    <property type="match status" value="1"/>
</dbReference>
<feature type="region of interest" description="Disordered" evidence="1">
    <location>
        <begin position="635"/>
        <end position="700"/>
    </location>
</feature>